<dbReference type="InterPro" id="IPR011234">
    <property type="entry name" value="Fumarylacetoacetase-like_C"/>
</dbReference>
<evidence type="ECO:0000256" key="1">
    <source>
        <dbReference type="ARBA" id="ARBA00023239"/>
    </source>
</evidence>
<dbReference type="Pfam" id="PF01557">
    <property type="entry name" value="FAA_hydrolase"/>
    <property type="match status" value="1"/>
</dbReference>
<dbReference type="PANTHER" id="PTHR30143:SF0">
    <property type="entry name" value="2-KETO-4-PENTENOATE HYDRATASE"/>
    <property type="match status" value="1"/>
</dbReference>
<dbReference type="EMBL" id="BPQH01000004">
    <property type="protein sequence ID" value="GJD48987.1"/>
    <property type="molecule type" value="Genomic_DNA"/>
</dbReference>
<organism evidence="4 5">
    <name type="scientific">Methylobacterium crusticola</name>
    <dbReference type="NCBI Taxonomy" id="1697972"/>
    <lineage>
        <taxon>Bacteria</taxon>
        <taxon>Pseudomonadati</taxon>
        <taxon>Pseudomonadota</taxon>
        <taxon>Alphaproteobacteria</taxon>
        <taxon>Hyphomicrobiales</taxon>
        <taxon>Methylobacteriaceae</taxon>
        <taxon>Methylobacterium</taxon>
    </lineage>
</organism>
<reference evidence="4" key="2">
    <citation type="submission" date="2021-08" db="EMBL/GenBank/DDBJ databases">
        <authorList>
            <person name="Tani A."/>
            <person name="Ola A."/>
            <person name="Ogura Y."/>
            <person name="Katsura K."/>
            <person name="Hayashi T."/>
        </authorList>
    </citation>
    <scope>NUCLEOTIDE SEQUENCE</scope>
    <source>
        <strain evidence="4">KCTC 52305</strain>
    </source>
</reference>
<proteinExistence type="predicted"/>
<reference evidence="4" key="1">
    <citation type="journal article" date="2021" name="Front. Microbiol.">
        <title>Comprehensive Comparative Genomics and Phenotyping of Methylobacterium Species.</title>
        <authorList>
            <person name="Alessa O."/>
            <person name="Ogura Y."/>
            <person name="Fujitani Y."/>
            <person name="Takami H."/>
            <person name="Hayashi T."/>
            <person name="Sahin N."/>
            <person name="Tani A."/>
        </authorList>
    </citation>
    <scope>NUCLEOTIDE SEQUENCE</scope>
    <source>
        <strain evidence="4">KCTC 52305</strain>
    </source>
</reference>
<dbReference type="SUPFAM" id="SSF56529">
    <property type="entry name" value="FAH"/>
    <property type="match status" value="1"/>
</dbReference>
<dbReference type="Gene3D" id="3.90.850.10">
    <property type="entry name" value="Fumarylacetoacetase-like, C-terminal domain"/>
    <property type="match status" value="1"/>
</dbReference>
<keyword evidence="5" id="KW-1185">Reference proteome</keyword>
<dbReference type="InterPro" id="IPR050772">
    <property type="entry name" value="Hydratase-Decarb/MhpD_sf"/>
</dbReference>
<evidence type="ECO:0000313" key="5">
    <source>
        <dbReference type="Proteomes" id="UP001055167"/>
    </source>
</evidence>
<evidence type="ECO:0000313" key="4">
    <source>
        <dbReference type="EMBL" id="GJD48987.1"/>
    </source>
</evidence>
<evidence type="ECO:0000256" key="2">
    <source>
        <dbReference type="SAM" id="MobiDB-lite"/>
    </source>
</evidence>
<sequence>MTPDDTPGHDTPGHDTPGHDTFDPAAAAAALLAARRTGARLAALPEPGRPATEAEAYAVQDAVARQLGPVVAWKVGAPSATAAPARAPLHADTVFTTGTLPAAMFHVIGAEAEIGYRLARDLPPGNGPYDREAVLAAVASMHPMIEIADTRFATFGTADPFSQRADQQNHGALVIGPALADWRGLDPVRLPVRLAVDGRVLHDTVGGNSAVDPVRLLVWLANEGARSLGGLKAGQVVTTGSCTGTDFVTAPARIEAEFPGLGRLALAIA</sequence>
<feature type="domain" description="Fumarylacetoacetase-like C-terminal" evidence="3">
    <location>
        <begin position="105"/>
        <end position="265"/>
    </location>
</feature>
<protein>
    <submittedName>
        <fullName evidence="4">2-keto-4-pentenoate hydratase</fullName>
    </submittedName>
</protein>
<comment type="caution">
    <text evidence="4">The sequence shown here is derived from an EMBL/GenBank/DDBJ whole genome shotgun (WGS) entry which is preliminary data.</text>
</comment>
<accession>A0ABQ4QUI1</accession>
<gene>
    <name evidence="4" type="primary">mhpD_2</name>
    <name evidence="4" type="ORF">OPKNFCMD_1713</name>
</gene>
<dbReference type="Proteomes" id="UP001055167">
    <property type="component" value="Unassembled WGS sequence"/>
</dbReference>
<evidence type="ECO:0000259" key="3">
    <source>
        <dbReference type="Pfam" id="PF01557"/>
    </source>
</evidence>
<dbReference type="PANTHER" id="PTHR30143">
    <property type="entry name" value="ACID HYDRATASE"/>
    <property type="match status" value="1"/>
</dbReference>
<feature type="region of interest" description="Disordered" evidence="2">
    <location>
        <begin position="1"/>
        <end position="22"/>
    </location>
</feature>
<keyword evidence="1" id="KW-0456">Lyase</keyword>
<name>A0ABQ4QUI1_9HYPH</name>
<dbReference type="InterPro" id="IPR036663">
    <property type="entry name" value="Fumarylacetoacetase_C_sf"/>
</dbReference>
<dbReference type="RefSeq" id="WP_128564378.1">
    <property type="nucleotide sequence ID" value="NZ_BPQH01000004.1"/>
</dbReference>